<keyword evidence="2" id="KW-0749">Sporulation</keyword>
<feature type="region of interest" description="Disordered" evidence="7">
    <location>
        <begin position="135"/>
        <end position="159"/>
    </location>
</feature>
<comment type="similarity">
    <text evidence="6">Belongs to the velvet family. VelB subfamily.</text>
</comment>
<evidence type="ECO:0000313" key="10">
    <source>
        <dbReference type="Proteomes" id="UP000249619"/>
    </source>
</evidence>
<dbReference type="PROSITE" id="PS51821">
    <property type="entry name" value="VELVET"/>
    <property type="match status" value="1"/>
</dbReference>
<dbReference type="STRING" id="183478.A0A364MSH0"/>
<feature type="compositionally biased region" description="Low complexity" evidence="7">
    <location>
        <begin position="22"/>
        <end position="34"/>
    </location>
</feature>
<evidence type="ECO:0000256" key="4">
    <source>
        <dbReference type="ARBA" id="ARBA00023163"/>
    </source>
</evidence>
<keyword evidence="4" id="KW-0804">Transcription</keyword>
<organism evidence="9 10">
    <name type="scientific">Stemphylium lycopersici</name>
    <name type="common">Tomato gray leaf spot disease fungus</name>
    <name type="synonym">Thyrospora lycopersici</name>
    <dbReference type="NCBI Taxonomy" id="183478"/>
    <lineage>
        <taxon>Eukaryota</taxon>
        <taxon>Fungi</taxon>
        <taxon>Dikarya</taxon>
        <taxon>Ascomycota</taxon>
        <taxon>Pezizomycotina</taxon>
        <taxon>Dothideomycetes</taxon>
        <taxon>Pleosporomycetidae</taxon>
        <taxon>Pleosporales</taxon>
        <taxon>Pleosporineae</taxon>
        <taxon>Pleosporaceae</taxon>
        <taxon>Stemphylium</taxon>
    </lineage>
</organism>
<dbReference type="Proteomes" id="UP000249619">
    <property type="component" value="Unassembled WGS sequence"/>
</dbReference>
<reference evidence="10" key="1">
    <citation type="submission" date="2018-05" db="EMBL/GenBank/DDBJ databases">
        <title>Draft genome sequence of Stemphylium lycopersici strain CIDEFI 213.</title>
        <authorList>
            <person name="Medina R."/>
            <person name="Franco M.E.E."/>
            <person name="Lucentini C.G."/>
            <person name="Saparrat M.C.N."/>
            <person name="Balatti P.A."/>
        </authorList>
    </citation>
    <scope>NUCLEOTIDE SEQUENCE [LARGE SCALE GENOMIC DNA]</scope>
    <source>
        <strain evidence="10">CIDEFI 213</strain>
    </source>
</reference>
<feature type="compositionally biased region" description="Low complexity" evidence="7">
    <location>
        <begin position="135"/>
        <end position="150"/>
    </location>
</feature>
<keyword evidence="10" id="KW-1185">Reference proteome</keyword>
<dbReference type="InterPro" id="IPR037525">
    <property type="entry name" value="Velvet_dom"/>
</dbReference>
<evidence type="ECO:0000259" key="8">
    <source>
        <dbReference type="PROSITE" id="PS51821"/>
    </source>
</evidence>
<name>A0A364MSH0_STELY</name>
<dbReference type="EMBL" id="QGDH01000241">
    <property type="protein sequence ID" value="RAR01903.1"/>
    <property type="molecule type" value="Genomic_DNA"/>
</dbReference>
<keyword evidence="5" id="KW-0539">Nucleus</keyword>
<keyword evidence="3" id="KW-0805">Transcription regulation</keyword>
<dbReference type="GO" id="GO:0005634">
    <property type="term" value="C:nucleus"/>
    <property type="evidence" value="ECO:0007669"/>
    <property type="project" value="UniProtKB-SubCell"/>
</dbReference>
<feature type="region of interest" description="Disordered" evidence="7">
    <location>
        <begin position="1"/>
        <end position="61"/>
    </location>
</feature>
<evidence type="ECO:0000313" key="9">
    <source>
        <dbReference type="EMBL" id="RAR01903.1"/>
    </source>
</evidence>
<dbReference type="Pfam" id="PF11754">
    <property type="entry name" value="Velvet"/>
    <property type="match status" value="1"/>
</dbReference>
<dbReference type="AlphaFoldDB" id="A0A364MSH0"/>
<feature type="region of interest" description="Disordered" evidence="7">
    <location>
        <begin position="180"/>
        <end position="220"/>
    </location>
</feature>
<dbReference type="OrthoDB" id="1746739at2759"/>
<sequence>MAAALGPYPGHQGHPAQPHQSLQGLQGHPGHPGHSTNRMNSGRVDSISQQHYTPRKAARRYELSVEQQPIRARMCGFGDKDRRPITPPPCIRLVVYDEKTGQELDFNDIDSTYFVLMVDLWNEEMQTPVNLVRHSSAAPTVSISSSTTTSYPPPPERSHFVTTAALTGYDPAPYRPQMQAQGMVAPGGYGGHTGMSVPSPQQQQQQQHGYYTNPPQQQQPSYAQQYATYPHSTPAQTMMAATPMGSNHTRNLIGMNAVNACRLNDINNKPGFWFVLQDLSVRTEGTFRLKLLLFDIGRGDGTNGTVSNDGPTRGKGDCLAVNFSEAFTVYSAKKFPGVIESTPLSKCFAQQGIKIPIRKDGPKLPNQAEYDADD</sequence>
<protein>
    <recommendedName>
        <fullName evidence="8">Velvet domain-containing protein</fullName>
    </recommendedName>
</protein>
<gene>
    <name evidence="9" type="ORF">DDE83_008751</name>
</gene>
<evidence type="ECO:0000256" key="7">
    <source>
        <dbReference type="SAM" id="MobiDB-lite"/>
    </source>
</evidence>
<evidence type="ECO:0000256" key="6">
    <source>
        <dbReference type="ARBA" id="ARBA00038045"/>
    </source>
</evidence>
<evidence type="ECO:0000256" key="5">
    <source>
        <dbReference type="ARBA" id="ARBA00023242"/>
    </source>
</evidence>
<comment type="caution">
    <text evidence="9">The sequence shown here is derived from an EMBL/GenBank/DDBJ whole genome shotgun (WGS) entry which is preliminary data.</text>
</comment>
<dbReference type="InterPro" id="IPR038491">
    <property type="entry name" value="Velvet_dom_sf"/>
</dbReference>
<evidence type="ECO:0000256" key="3">
    <source>
        <dbReference type="ARBA" id="ARBA00023015"/>
    </source>
</evidence>
<dbReference type="PANTHER" id="PTHR33572:SF3">
    <property type="entry name" value="VELVET COMPLEX SUBUNIT B"/>
    <property type="match status" value="1"/>
</dbReference>
<dbReference type="PANTHER" id="PTHR33572">
    <property type="entry name" value="SPORE DEVELOPMENT REGULATOR VOSA"/>
    <property type="match status" value="1"/>
</dbReference>
<dbReference type="InterPro" id="IPR021740">
    <property type="entry name" value="Velvet"/>
</dbReference>
<feature type="domain" description="Velvet" evidence="8">
    <location>
        <begin position="55"/>
        <end position="358"/>
    </location>
</feature>
<evidence type="ECO:0000256" key="1">
    <source>
        <dbReference type="ARBA" id="ARBA00004123"/>
    </source>
</evidence>
<evidence type="ECO:0000256" key="2">
    <source>
        <dbReference type="ARBA" id="ARBA00022969"/>
    </source>
</evidence>
<proteinExistence type="inferred from homology"/>
<dbReference type="Gene3D" id="2.60.40.3960">
    <property type="entry name" value="Velvet domain"/>
    <property type="match status" value="2"/>
</dbReference>
<comment type="subcellular location">
    <subcellularLocation>
        <location evidence="1">Nucleus</location>
    </subcellularLocation>
</comment>
<dbReference type="GO" id="GO:0030435">
    <property type="term" value="P:sporulation resulting in formation of a cellular spore"/>
    <property type="evidence" value="ECO:0007669"/>
    <property type="project" value="UniProtKB-KW"/>
</dbReference>
<accession>A0A364MSH0</accession>